<name>A0A6C0LBJ3_9ZZZZ</name>
<organism evidence="1">
    <name type="scientific">viral metagenome</name>
    <dbReference type="NCBI Taxonomy" id="1070528"/>
    <lineage>
        <taxon>unclassified sequences</taxon>
        <taxon>metagenomes</taxon>
        <taxon>organismal metagenomes</taxon>
    </lineage>
</organism>
<accession>A0A6C0LBJ3</accession>
<protein>
    <submittedName>
        <fullName evidence="1">Uncharacterized protein</fullName>
    </submittedName>
</protein>
<reference evidence="1" key="1">
    <citation type="journal article" date="2020" name="Nature">
        <title>Giant virus diversity and host interactions through global metagenomics.</title>
        <authorList>
            <person name="Schulz F."/>
            <person name="Roux S."/>
            <person name="Paez-Espino D."/>
            <person name="Jungbluth S."/>
            <person name="Walsh D.A."/>
            <person name="Denef V.J."/>
            <person name="McMahon K.D."/>
            <person name="Konstantinidis K.T."/>
            <person name="Eloe-Fadrosh E.A."/>
            <person name="Kyrpides N.C."/>
            <person name="Woyke T."/>
        </authorList>
    </citation>
    <scope>NUCLEOTIDE SEQUENCE</scope>
    <source>
        <strain evidence="1">GVMAG-M-3300027769-26</strain>
    </source>
</reference>
<dbReference type="AlphaFoldDB" id="A0A6C0LBJ3"/>
<proteinExistence type="predicted"/>
<dbReference type="EMBL" id="MN740462">
    <property type="protein sequence ID" value="QHU27807.1"/>
    <property type="molecule type" value="Genomic_DNA"/>
</dbReference>
<sequence>MSGTTPASGQIALANLQSVFGGTIPINFSEYYQNALTGYTSGVSGIPNIGTQISLSNFYNKTKPGVSYPPVAVQTNQYMFGYPLTGTNGLYLRVTGASGTNLTRFGGSTFNNIQFFGSGSPPSINCQNLILQAKAGDQIKISIQKWTGGNYTVYVRAWYNLGQGWFWPYYWYNTTTGFTTFDFYYTIPSNLLPGNYGIGATCQYYNLNDTFYVTSIFYSLHVVP</sequence>
<evidence type="ECO:0000313" key="1">
    <source>
        <dbReference type="EMBL" id="QHU27807.1"/>
    </source>
</evidence>